<dbReference type="GO" id="GO:0051213">
    <property type="term" value="F:dioxygenase activity"/>
    <property type="evidence" value="ECO:0007669"/>
    <property type="project" value="InterPro"/>
</dbReference>
<accession>A0A2Z4PRL9</accession>
<dbReference type="OrthoDB" id="6681382at2"/>
<dbReference type="InterPro" id="IPR018724">
    <property type="entry name" value="2OG-Fe_dioxygenase"/>
</dbReference>
<evidence type="ECO:0000313" key="2">
    <source>
        <dbReference type="Proteomes" id="UP000249898"/>
    </source>
</evidence>
<dbReference type="Gene3D" id="2.60.120.620">
    <property type="entry name" value="q2cbj1_9rhob like domain"/>
    <property type="match status" value="1"/>
</dbReference>
<dbReference type="EMBL" id="CP016181">
    <property type="protein sequence ID" value="AWY00196.1"/>
    <property type="molecule type" value="Genomic_DNA"/>
</dbReference>
<organism evidence="1 2">
    <name type="scientific">Marinomonas primoryensis</name>
    <dbReference type="NCBI Taxonomy" id="178399"/>
    <lineage>
        <taxon>Bacteria</taxon>
        <taxon>Pseudomonadati</taxon>
        <taxon>Pseudomonadota</taxon>
        <taxon>Gammaproteobacteria</taxon>
        <taxon>Oceanospirillales</taxon>
        <taxon>Oceanospirillaceae</taxon>
        <taxon>Marinomonas</taxon>
    </lineage>
</organism>
<reference evidence="1 2" key="1">
    <citation type="submission" date="2016-06" db="EMBL/GenBank/DDBJ databases">
        <title>The sequenced genome of the ice-adhering bacterium Marinomonas primoryensis, from Antarctica.</title>
        <authorList>
            <person name="Graham L."/>
            <person name="Vance T.D.R."/>
            <person name="Davies P.L."/>
        </authorList>
    </citation>
    <scope>NUCLEOTIDE SEQUENCE [LARGE SCALE GENOMIC DNA]</scope>
    <source>
        <strain evidence="1 2">AceL</strain>
    </source>
</reference>
<evidence type="ECO:0008006" key="3">
    <source>
        <dbReference type="Google" id="ProtNLM"/>
    </source>
</evidence>
<sequence length="216" mass="24890">MITNKPKTEPFYLELGQLTSDSVRHLAPSFDHLPPNPYADGEFRLRRYSRFSIEQGKLHHLPSQAFVQDESINHFQGNVVRSYEEIDENIVKDPAFVELFEHFQKMARIVDHTPIEVHQLRIFADHKSAEVAPEGVHQDGFDRIGIYVMQRYNIQGGNINVHLDKKSPALISHDFDKGEFVVLNDRKFFHSAQPIKPVDGDQGYMDIFVLTANLVH</sequence>
<dbReference type="Proteomes" id="UP000249898">
    <property type="component" value="Chromosome"/>
</dbReference>
<dbReference type="Pfam" id="PF10014">
    <property type="entry name" value="2OG-Fe_Oxy_2"/>
    <property type="match status" value="1"/>
</dbReference>
<gene>
    <name evidence="1" type="ORF">A8139_09460</name>
</gene>
<evidence type="ECO:0000313" key="1">
    <source>
        <dbReference type="EMBL" id="AWY00196.1"/>
    </source>
</evidence>
<dbReference type="AlphaFoldDB" id="A0A2Z4PRL9"/>
<proteinExistence type="predicted"/>
<protein>
    <recommendedName>
        <fullName evidence="3">Agglutination protein</fullName>
    </recommendedName>
</protein>
<dbReference type="RefSeq" id="WP_112137649.1">
    <property type="nucleotide sequence ID" value="NZ_CP016181.1"/>
</dbReference>
<name>A0A2Z4PRL9_9GAMM</name>